<organism evidence="2">
    <name type="scientific">Salmonella enterica subsp. houtenae serovar 45:g,z51:-</name>
    <dbReference type="NCBI Taxonomy" id="1967611"/>
    <lineage>
        <taxon>Bacteria</taxon>
        <taxon>Pseudomonadati</taxon>
        <taxon>Pseudomonadota</taxon>
        <taxon>Gammaproteobacteria</taxon>
        <taxon>Enterobacterales</taxon>
        <taxon>Enterobacteriaceae</taxon>
        <taxon>Salmonella</taxon>
    </lineage>
</organism>
<gene>
    <name evidence="2" type="ORF">GNB58_004646</name>
</gene>
<reference evidence="2" key="2">
    <citation type="submission" date="2018-07" db="EMBL/GenBank/DDBJ databases">
        <authorList>
            <consortium name="NCBI Pathogen Detection Project"/>
        </authorList>
    </citation>
    <scope>NUCLEOTIDE SEQUENCE</scope>
    <source>
        <strain evidence="2">2584-68</strain>
    </source>
</reference>
<sequence length="192" mass="21315">MTVITGARKGRYNENGTISAEVKFSDYDKYLPYTAAAHDPADYGRQLYADLVAGKYGPVTPFTATPEMIQAAKDRKRDEINAWRDAQENGNIIFSLNGHHWDCGKASQSRLAPVVSVAKAGLLPVGFFWTDADNIDVPMTADELSSLESAMQENMVLQGFKIHERQRGMKEDVDNLITLDAVRGYRVGWPDA</sequence>
<name>A0A736RBF7_SALHO</name>
<feature type="domain" description="DUF4376" evidence="1">
    <location>
        <begin position="71"/>
        <end position="178"/>
    </location>
</feature>
<evidence type="ECO:0000259" key="1">
    <source>
        <dbReference type="Pfam" id="PF14301"/>
    </source>
</evidence>
<dbReference type="Pfam" id="PF14301">
    <property type="entry name" value="DUF4376"/>
    <property type="match status" value="1"/>
</dbReference>
<dbReference type="EMBL" id="DAATAH010000096">
    <property type="protein sequence ID" value="HAE7767546.1"/>
    <property type="molecule type" value="Genomic_DNA"/>
</dbReference>
<dbReference type="InterPro" id="IPR025484">
    <property type="entry name" value="DUF4376"/>
</dbReference>
<proteinExistence type="predicted"/>
<protein>
    <submittedName>
        <fullName evidence="2">DUF4376 domain-containing protein</fullName>
    </submittedName>
</protein>
<dbReference type="AlphaFoldDB" id="A0A736RBF7"/>
<comment type="caution">
    <text evidence="2">The sequence shown here is derived from an EMBL/GenBank/DDBJ whole genome shotgun (WGS) entry which is preliminary data.</text>
</comment>
<accession>A0A736RBF7</accession>
<reference evidence="2" key="1">
    <citation type="journal article" date="2018" name="Genome Biol.">
        <title>SKESA: strategic k-mer extension for scrupulous assemblies.</title>
        <authorList>
            <person name="Souvorov A."/>
            <person name="Agarwala R."/>
            <person name="Lipman D.J."/>
        </authorList>
    </citation>
    <scope>NUCLEOTIDE SEQUENCE</scope>
    <source>
        <strain evidence="2">2584-68</strain>
    </source>
</reference>
<evidence type="ECO:0000313" key="2">
    <source>
        <dbReference type="EMBL" id="HAE7767546.1"/>
    </source>
</evidence>